<dbReference type="Proteomes" id="UP001156102">
    <property type="component" value="Unassembled WGS sequence"/>
</dbReference>
<proteinExistence type="predicted"/>
<dbReference type="AlphaFoldDB" id="A0AA41XCC8"/>
<dbReference type="Gene3D" id="3.60.15.10">
    <property type="entry name" value="Ribonuclease Z/Hydroxyacylglutathione hydrolase-like"/>
    <property type="match status" value="1"/>
</dbReference>
<organism evidence="2 3">
    <name type="scientific">Ectobacillus ponti</name>
    <dbReference type="NCBI Taxonomy" id="2961894"/>
    <lineage>
        <taxon>Bacteria</taxon>
        <taxon>Bacillati</taxon>
        <taxon>Bacillota</taxon>
        <taxon>Bacilli</taxon>
        <taxon>Bacillales</taxon>
        <taxon>Bacillaceae</taxon>
        <taxon>Ectobacillus</taxon>
    </lineage>
</organism>
<dbReference type="PANTHER" id="PTHR42951">
    <property type="entry name" value="METALLO-BETA-LACTAMASE DOMAIN-CONTAINING"/>
    <property type="match status" value="1"/>
</dbReference>
<protein>
    <submittedName>
        <fullName evidence="2">MBL fold metallo-hydrolase</fullName>
    </submittedName>
</protein>
<dbReference type="PANTHER" id="PTHR42951:SF17">
    <property type="entry name" value="METALLO-BETA-LACTAMASE DOMAIN-CONTAINING PROTEIN"/>
    <property type="match status" value="1"/>
</dbReference>
<dbReference type="InterPro" id="IPR050855">
    <property type="entry name" value="NDM-1-like"/>
</dbReference>
<dbReference type="Pfam" id="PF00753">
    <property type="entry name" value="Lactamase_B"/>
    <property type="match status" value="1"/>
</dbReference>
<dbReference type="CDD" id="cd07721">
    <property type="entry name" value="yflN-like_MBL-fold"/>
    <property type="match status" value="1"/>
</dbReference>
<dbReference type="SMART" id="SM00849">
    <property type="entry name" value="Lactamase_B"/>
    <property type="match status" value="1"/>
</dbReference>
<sequence>MEEDKLMPMTSIASGVSQELAPDVSYLCTQIVNLCFYGSPAEASEYVIIDTGMPKSFEKIMEEAKSRFGDGSRPKAVILTHGHFDHVGAVEETVAAYGVPVYAHELELPYLTGQQSYPPASPEVGGMVAQLSPAFPRDPIQLGENVRPLPADGSVPDMPGWRWIHTPGHSPGHVSLFRDADKLLIAGDAFVTVKQESLYKVVTQKQEISGPPKYFTPDWDAARTSVEKLAALKPAAAITGHGFPMSGEELTESLARLVRDFDTIAVPEQGRYVNE</sequence>
<gene>
    <name evidence="2" type="ORF">NK662_13100</name>
</gene>
<keyword evidence="3" id="KW-1185">Reference proteome</keyword>
<dbReference type="RefSeq" id="WP_254759388.1">
    <property type="nucleotide sequence ID" value="NZ_JANCLT010000006.1"/>
</dbReference>
<feature type="domain" description="Metallo-beta-lactamase" evidence="1">
    <location>
        <begin position="31"/>
        <end position="241"/>
    </location>
</feature>
<accession>A0AA41XCC8</accession>
<name>A0AA41XCC8_9BACI</name>
<reference evidence="2" key="1">
    <citation type="submission" date="2022-07" db="EMBL/GenBank/DDBJ databases">
        <authorList>
            <person name="Li W.-J."/>
            <person name="Deng Q.-Q."/>
        </authorList>
    </citation>
    <scope>NUCLEOTIDE SEQUENCE</scope>
    <source>
        <strain evidence="2">SYSU M60031</strain>
    </source>
</reference>
<evidence type="ECO:0000313" key="3">
    <source>
        <dbReference type="Proteomes" id="UP001156102"/>
    </source>
</evidence>
<dbReference type="EMBL" id="JANCLT010000006">
    <property type="protein sequence ID" value="MCP8969466.1"/>
    <property type="molecule type" value="Genomic_DNA"/>
</dbReference>
<dbReference type="InterPro" id="IPR001279">
    <property type="entry name" value="Metallo-B-lactamas"/>
</dbReference>
<dbReference type="SUPFAM" id="SSF56281">
    <property type="entry name" value="Metallo-hydrolase/oxidoreductase"/>
    <property type="match status" value="1"/>
</dbReference>
<evidence type="ECO:0000259" key="1">
    <source>
        <dbReference type="SMART" id="SM00849"/>
    </source>
</evidence>
<dbReference type="InterPro" id="IPR036866">
    <property type="entry name" value="RibonucZ/Hydroxyglut_hydro"/>
</dbReference>
<evidence type="ECO:0000313" key="2">
    <source>
        <dbReference type="EMBL" id="MCP8969466.1"/>
    </source>
</evidence>
<comment type="caution">
    <text evidence="2">The sequence shown here is derived from an EMBL/GenBank/DDBJ whole genome shotgun (WGS) entry which is preliminary data.</text>
</comment>